<dbReference type="KEGG" id="dfl:DFE_1730"/>
<dbReference type="Proteomes" id="UP000269883">
    <property type="component" value="Chromosome"/>
</dbReference>
<feature type="transmembrane region" description="Helical" evidence="1">
    <location>
        <begin position="154"/>
        <end position="171"/>
    </location>
</feature>
<sequence>MLEFLLSIISGGATGLLGSLFKGVGDYFKRRQEMAHDREMRVLDMEMMDKEWEYRDRAAAREGEVRMQESADDLQAASYEHDQATYSRGFKVKLAVNRTLLVLVDVVRGLTRPGLTIFMLWLIWDTRCEVQAALEAAGIERIDIAMAMDLQKRIVCTILYLATLCVAWWFGDRGRKAA</sequence>
<organism evidence="2 3">
    <name type="scientific">Desulfovibrio ferrophilus</name>
    <dbReference type="NCBI Taxonomy" id="241368"/>
    <lineage>
        <taxon>Bacteria</taxon>
        <taxon>Pseudomonadati</taxon>
        <taxon>Thermodesulfobacteriota</taxon>
        <taxon>Desulfovibrionia</taxon>
        <taxon>Desulfovibrionales</taxon>
        <taxon>Desulfovibrionaceae</taxon>
        <taxon>Desulfovibrio</taxon>
    </lineage>
</organism>
<evidence type="ECO:0000256" key="1">
    <source>
        <dbReference type="SAM" id="Phobius"/>
    </source>
</evidence>
<protein>
    <submittedName>
        <fullName evidence="2">Uncharacterized protein</fullName>
    </submittedName>
</protein>
<dbReference type="RefSeq" id="WP_126378567.1">
    <property type="nucleotide sequence ID" value="NZ_AP017378.1"/>
</dbReference>
<dbReference type="EMBL" id="AP017378">
    <property type="protein sequence ID" value="BBD08456.1"/>
    <property type="molecule type" value="Genomic_DNA"/>
</dbReference>
<reference evidence="2 3" key="1">
    <citation type="journal article" date="2018" name="Sci. Adv.">
        <title>Multi-heme cytochromes provide a pathway for survival in energy-limited environments.</title>
        <authorList>
            <person name="Deng X."/>
            <person name="Dohmae N."/>
            <person name="Nealson K.H."/>
            <person name="Hashimoto K."/>
            <person name="Okamoto A."/>
        </authorList>
    </citation>
    <scope>NUCLEOTIDE SEQUENCE [LARGE SCALE GENOMIC DNA]</scope>
    <source>
        <strain evidence="2 3">IS5</strain>
    </source>
</reference>
<proteinExistence type="predicted"/>
<evidence type="ECO:0000313" key="3">
    <source>
        <dbReference type="Proteomes" id="UP000269883"/>
    </source>
</evidence>
<dbReference type="OrthoDB" id="5453577at2"/>
<gene>
    <name evidence="2" type="ORF">DFE_1730</name>
</gene>
<keyword evidence="1" id="KW-0472">Membrane</keyword>
<keyword evidence="1" id="KW-1133">Transmembrane helix</keyword>
<feature type="transmembrane region" description="Helical" evidence="1">
    <location>
        <begin position="6"/>
        <end position="24"/>
    </location>
</feature>
<keyword evidence="1" id="KW-0812">Transmembrane</keyword>
<keyword evidence="3" id="KW-1185">Reference proteome</keyword>
<accession>A0A2Z6AZ74</accession>
<name>A0A2Z6AZ74_9BACT</name>
<dbReference type="AlphaFoldDB" id="A0A2Z6AZ74"/>
<evidence type="ECO:0000313" key="2">
    <source>
        <dbReference type="EMBL" id="BBD08456.1"/>
    </source>
</evidence>